<dbReference type="GO" id="GO:0009736">
    <property type="term" value="P:cytokinin-activated signaling pathway"/>
    <property type="evidence" value="ECO:0007669"/>
    <property type="project" value="TreeGrafter"/>
</dbReference>
<dbReference type="GO" id="GO:0008270">
    <property type="term" value="F:zinc ion binding"/>
    <property type="evidence" value="ECO:0007669"/>
    <property type="project" value="UniProtKB-KW"/>
</dbReference>
<keyword evidence="4" id="KW-1185">Reference proteome</keyword>
<keyword evidence="1" id="KW-0863">Zinc-finger</keyword>
<proteinExistence type="predicted"/>
<dbReference type="PROSITE" id="PS00028">
    <property type="entry name" value="ZINC_FINGER_C2H2_1"/>
    <property type="match status" value="1"/>
</dbReference>
<keyword evidence="1" id="KW-0479">Metal-binding</keyword>
<gene>
    <name evidence="5" type="primary">LOC109708684</name>
</gene>
<name>A0A6P5EY21_ANACO</name>
<dbReference type="GO" id="GO:0003700">
    <property type="term" value="F:DNA-binding transcription factor activity"/>
    <property type="evidence" value="ECO:0007669"/>
    <property type="project" value="TreeGrafter"/>
</dbReference>
<feature type="domain" description="C2H2-type" evidence="3">
    <location>
        <begin position="16"/>
        <end position="43"/>
    </location>
</feature>
<dbReference type="RefSeq" id="XP_020086088.1">
    <property type="nucleotide sequence ID" value="XM_020230499.1"/>
</dbReference>
<dbReference type="GO" id="GO:0010090">
    <property type="term" value="P:trichome morphogenesis"/>
    <property type="evidence" value="ECO:0007669"/>
    <property type="project" value="InterPro"/>
</dbReference>
<organism evidence="4 5">
    <name type="scientific">Ananas comosus</name>
    <name type="common">Pineapple</name>
    <name type="synonym">Ananas ananas</name>
    <dbReference type="NCBI Taxonomy" id="4615"/>
    <lineage>
        <taxon>Eukaryota</taxon>
        <taxon>Viridiplantae</taxon>
        <taxon>Streptophyta</taxon>
        <taxon>Embryophyta</taxon>
        <taxon>Tracheophyta</taxon>
        <taxon>Spermatophyta</taxon>
        <taxon>Magnoliopsida</taxon>
        <taxon>Liliopsida</taxon>
        <taxon>Poales</taxon>
        <taxon>Bromeliaceae</taxon>
        <taxon>Bromelioideae</taxon>
        <taxon>Ananas</taxon>
    </lineage>
</organism>
<dbReference type="InterPro" id="IPR013087">
    <property type="entry name" value="Znf_C2H2_type"/>
</dbReference>
<dbReference type="InterPro" id="IPR044299">
    <property type="entry name" value="GIS3/ZFP5/ZFP6"/>
</dbReference>
<reference evidence="4" key="1">
    <citation type="journal article" date="2015" name="Nat. Genet.">
        <title>The pineapple genome and the evolution of CAM photosynthesis.</title>
        <authorList>
            <person name="Ming R."/>
            <person name="VanBuren R."/>
            <person name="Wai C.M."/>
            <person name="Tang H."/>
            <person name="Schatz M.C."/>
            <person name="Bowers J.E."/>
            <person name="Lyons E."/>
            <person name="Wang M.L."/>
            <person name="Chen J."/>
            <person name="Biggers E."/>
            <person name="Zhang J."/>
            <person name="Huang L."/>
            <person name="Zhang L."/>
            <person name="Miao W."/>
            <person name="Zhang J."/>
            <person name="Ye Z."/>
            <person name="Miao C."/>
            <person name="Lin Z."/>
            <person name="Wang H."/>
            <person name="Zhou H."/>
            <person name="Yim W.C."/>
            <person name="Priest H.D."/>
            <person name="Zheng C."/>
            <person name="Woodhouse M."/>
            <person name="Edger P.P."/>
            <person name="Guyot R."/>
            <person name="Guo H.B."/>
            <person name="Guo H."/>
            <person name="Zheng G."/>
            <person name="Singh R."/>
            <person name="Sharma A."/>
            <person name="Min X."/>
            <person name="Zheng Y."/>
            <person name="Lee H."/>
            <person name="Gurtowski J."/>
            <person name="Sedlazeck F.J."/>
            <person name="Harkess A."/>
            <person name="McKain M.R."/>
            <person name="Liao Z."/>
            <person name="Fang J."/>
            <person name="Liu J."/>
            <person name="Zhang X."/>
            <person name="Zhang Q."/>
            <person name="Hu W."/>
            <person name="Qin Y."/>
            <person name="Wang K."/>
            <person name="Chen L.Y."/>
            <person name="Shirley N."/>
            <person name="Lin Y.R."/>
            <person name="Liu L.Y."/>
            <person name="Hernandez A.G."/>
            <person name="Wright C.L."/>
            <person name="Bulone V."/>
            <person name="Tuskan G.A."/>
            <person name="Heath K."/>
            <person name="Zee F."/>
            <person name="Moore P.H."/>
            <person name="Sunkar R."/>
            <person name="Leebens-Mack J.H."/>
            <person name="Mockler T."/>
            <person name="Bennetzen J.L."/>
            <person name="Freeling M."/>
            <person name="Sankoff D."/>
            <person name="Paterson A.H."/>
            <person name="Zhu X."/>
            <person name="Yang X."/>
            <person name="Smith J.A."/>
            <person name="Cushman J.C."/>
            <person name="Paull R.E."/>
            <person name="Yu Q."/>
        </authorList>
    </citation>
    <scope>NUCLEOTIDE SEQUENCE [LARGE SCALE GENOMIC DNA]</scope>
    <source>
        <strain evidence="4">cv. F153</strain>
    </source>
</reference>
<dbReference type="PROSITE" id="PS50157">
    <property type="entry name" value="ZINC_FINGER_C2H2_2"/>
    <property type="match status" value="1"/>
</dbReference>
<keyword evidence="1" id="KW-0862">Zinc</keyword>
<dbReference type="GeneID" id="109708684"/>
<dbReference type="Proteomes" id="UP000515123">
    <property type="component" value="Linkage group 4"/>
</dbReference>
<dbReference type="OrthoDB" id="772256at2759"/>
<dbReference type="SUPFAM" id="SSF57667">
    <property type="entry name" value="beta-beta-alpha zinc fingers"/>
    <property type="match status" value="1"/>
</dbReference>
<reference evidence="5" key="2">
    <citation type="submission" date="2025-08" db="UniProtKB">
        <authorList>
            <consortium name="RefSeq"/>
        </authorList>
    </citation>
    <scope>IDENTIFICATION</scope>
    <source>
        <tissue evidence="5">Leaf</tissue>
    </source>
</reference>
<dbReference type="InterPro" id="IPR036236">
    <property type="entry name" value="Znf_C2H2_sf"/>
</dbReference>
<dbReference type="Gramene" id="Aco002521.1.mrna1">
    <property type="protein sequence ID" value="Aco002521.1.mrna1.cds1"/>
    <property type="gene ID" value="Aco002521.1.path1"/>
</dbReference>
<dbReference type="GO" id="GO:0005634">
    <property type="term" value="C:nucleus"/>
    <property type="evidence" value="ECO:0007669"/>
    <property type="project" value="TreeGrafter"/>
</dbReference>
<dbReference type="GO" id="GO:0000976">
    <property type="term" value="F:transcription cis-regulatory region binding"/>
    <property type="evidence" value="ECO:0007669"/>
    <property type="project" value="TreeGrafter"/>
</dbReference>
<sequence length="151" mass="15612">MGEAAATDHAAARRRFECSYCGRDFANSQALGGHQNAHKKERHRAAAAAAAHLRAAPPLRRRAPLAAEPSSPAPERALWCGPGAAAAAGAPLHARALVPPPALAWSRVALVPSWPPPFAVDRTAGDSVEHGVDLHLTLAPSSTSSSFSSPP</sequence>
<accession>A0A6P5EY21</accession>
<dbReference type="AlphaFoldDB" id="A0A6P5EY21"/>
<dbReference type="Pfam" id="PF13912">
    <property type="entry name" value="zf-C2H2_6"/>
    <property type="match status" value="1"/>
</dbReference>
<feature type="region of interest" description="Disordered" evidence="2">
    <location>
        <begin position="53"/>
        <end position="75"/>
    </location>
</feature>
<dbReference type="PANTHER" id="PTHR46353">
    <property type="entry name" value="ZINC FINGER PROTEIN 5"/>
    <property type="match status" value="1"/>
</dbReference>
<evidence type="ECO:0000256" key="2">
    <source>
        <dbReference type="SAM" id="MobiDB-lite"/>
    </source>
</evidence>
<evidence type="ECO:0000313" key="5">
    <source>
        <dbReference type="RefSeq" id="XP_020086088.1"/>
    </source>
</evidence>
<dbReference type="PANTHER" id="PTHR46353:SF23">
    <property type="entry name" value="C2H2 ZINC FINGER-CONTAINING PROTEIN-RELATED"/>
    <property type="match status" value="1"/>
</dbReference>
<evidence type="ECO:0000313" key="4">
    <source>
        <dbReference type="Proteomes" id="UP000515123"/>
    </source>
</evidence>
<dbReference type="Gene3D" id="3.30.160.60">
    <property type="entry name" value="Classic Zinc Finger"/>
    <property type="match status" value="1"/>
</dbReference>
<protein>
    <submittedName>
        <fullName evidence="5">Zinc finger protein 6-like</fullName>
    </submittedName>
</protein>
<evidence type="ECO:0000256" key="1">
    <source>
        <dbReference type="PROSITE-ProRule" id="PRU00042"/>
    </source>
</evidence>
<evidence type="ECO:0000259" key="3">
    <source>
        <dbReference type="PROSITE" id="PS50157"/>
    </source>
</evidence>
<dbReference type="GO" id="GO:0009740">
    <property type="term" value="P:gibberellic acid mediated signaling pathway"/>
    <property type="evidence" value="ECO:0007669"/>
    <property type="project" value="TreeGrafter"/>
</dbReference>